<evidence type="ECO:0000256" key="7">
    <source>
        <dbReference type="PIRSR" id="PIRSR000114-3"/>
    </source>
</evidence>
<feature type="region of interest" description="Disordered" evidence="10">
    <location>
        <begin position="361"/>
        <end position="384"/>
    </location>
</feature>
<feature type="binding site" evidence="7">
    <location>
        <position position="279"/>
    </location>
    <ligand>
        <name>NAD(+)</name>
        <dbReference type="ChEBI" id="CHEBI:57540"/>
    </ligand>
</feature>
<reference evidence="14" key="1">
    <citation type="submission" date="2016-10" db="EMBL/GenBank/DDBJ databases">
        <authorList>
            <person name="Jeantristanb JTB J.-T."/>
            <person name="Ricardo R."/>
        </authorList>
    </citation>
    <scope>NUCLEOTIDE SEQUENCE [LARGE SCALE GENOMIC DNA]</scope>
</reference>
<dbReference type="FunFam" id="1.10.1040.10:FF:000001">
    <property type="entry name" value="Glycerol-3-phosphate dehydrogenase [NAD(P)+]"/>
    <property type="match status" value="1"/>
</dbReference>
<dbReference type="OrthoDB" id="10263760at2759"/>
<feature type="active site" description="Proton acceptor" evidence="5">
    <location>
        <position position="215"/>
    </location>
</feature>
<evidence type="ECO:0000256" key="8">
    <source>
        <dbReference type="RuleBase" id="RU000437"/>
    </source>
</evidence>
<dbReference type="PIRSF" id="PIRSF000114">
    <property type="entry name" value="Glycerol-3-P_dh"/>
    <property type="match status" value="1"/>
</dbReference>
<dbReference type="Proteomes" id="UP000249723">
    <property type="component" value="Unassembled WGS sequence"/>
</dbReference>
<evidence type="ECO:0000259" key="11">
    <source>
        <dbReference type="Pfam" id="PF01210"/>
    </source>
</evidence>
<keyword evidence="2 8" id="KW-0560">Oxidoreductase</keyword>
<dbReference type="NCBIfam" id="NF000940">
    <property type="entry name" value="PRK00094.1-2"/>
    <property type="match status" value="1"/>
</dbReference>
<keyword evidence="3 7" id="KW-0520">NAD</keyword>
<dbReference type="AlphaFoldDB" id="A0A2X0L5U6"/>
<gene>
    <name evidence="13" type="ORF">BZ3500_MVSOF-1268-A1-R1_CHR8-2G10216</name>
</gene>
<dbReference type="InterPro" id="IPR013328">
    <property type="entry name" value="6PGD_dom2"/>
</dbReference>
<evidence type="ECO:0000256" key="6">
    <source>
        <dbReference type="PIRSR" id="PIRSR000114-2"/>
    </source>
</evidence>
<feature type="binding site" evidence="7">
    <location>
        <position position="149"/>
    </location>
    <ligand>
        <name>NAD(+)</name>
        <dbReference type="ChEBI" id="CHEBI:57540"/>
    </ligand>
</feature>
<dbReference type="InterPro" id="IPR011128">
    <property type="entry name" value="G3P_DH_NAD-dep_N"/>
</dbReference>
<evidence type="ECO:0000256" key="1">
    <source>
        <dbReference type="ARBA" id="ARBA00011009"/>
    </source>
</evidence>
<feature type="binding site" evidence="6">
    <location>
        <begin position="279"/>
        <end position="280"/>
    </location>
    <ligand>
        <name>substrate</name>
    </ligand>
</feature>
<dbReference type="PANTHER" id="PTHR11728:SF1">
    <property type="entry name" value="GLYCEROL-3-PHOSPHATE DEHYDROGENASE [NAD(+)] 2, CHLOROPLASTIC"/>
    <property type="match status" value="1"/>
</dbReference>
<protein>
    <recommendedName>
        <fullName evidence="9">Glycerol-3-phosphate dehydrogenase [NAD(+)]</fullName>
        <ecNumber evidence="9">1.1.1.8</ecNumber>
    </recommendedName>
</protein>
<dbReference type="InterPro" id="IPR008927">
    <property type="entry name" value="6-PGluconate_DH-like_C_sf"/>
</dbReference>
<dbReference type="GO" id="GO:0005975">
    <property type="term" value="P:carbohydrate metabolic process"/>
    <property type="evidence" value="ECO:0007669"/>
    <property type="project" value="InterPro"/>
</dbReference>
<evidence type="ECO:0000256" key="3">
    <source>
        <dbReference type="ARBA" id="ARBA00023027"/>
    </source>
</evidence>
<evidence type="ECO:0000256" key="10">
    <source>
        <dbReference type="SAM" id="MobiDB-lite"/>
    </source>
</evidence>
<dbReference type="InterPro" id="IPR036291">
    <property type="entry name" value="NAD(P)-bd_dom_sf"/>
</dbReference>
<dbReference type="GO" id="GO:0051287">
    <property type="term" value="F:NAD binding"/>
    <property type="evidence" value="ECO:0007669"/>
    <property type="project" value="UniProtKB-UniRule"/>
</dbReference>
<accession>A0A2X0L5U6</accession>
<evidence type="ECO:0000313" key="14">
    <source>
        <dbReference type="Proteomes" id="UP000249723"/>
    </source>
</evidence>
<feature type="binding site" evidence="6">
    <location>
        <position position="114"/>
    </location>
    <ligand>
        <name>substrate</name>
    </ligand>
</feature>
<feature type="domain" description="Glycerol-3-phosphate dehydrogenase NAD-dependent N-terminal" evidence="11">
    <location>
        <begin position="7"/>
        <end position="169"/>
    </location>
</feature>
<comment type="similarity">
    <text evidence="1 8">Belongs to the NAD-dependent glycerol-3-phosphate dehydrogenase family.</text>
</comment>
<dbReference type="GO" id="GO:0046168">
    <property type="term" value="P:glycerol-3-phosphate catabolic process"/>
    <property type="evidence" value="ECO:0007669"/>
    <property type="project" value="UniProtKB-UniRule"/>
</dbReference>
<dbReference type="EC" id="1.1.1.8" evidence="9"/>
<name>A0A2X0L5U6_9BASI</name>
<dbReference type="EMBL" id="FMWP01000088">
    <property type="protein sequence ID" value="SCZ96473.1"/>
    <property type="molecule type" value="Genomic_DNA"/>
</dbReference>
<organism evidence="13 14">
    <name type="scientific">Microbotryum saponariae</name>
    <dbReference type="NCBI Taxonomy" id="289078"/>
    <lineage>
        <taxon>Eukaryota</taxon>
        <taxon>Fungi</taxon>
        <taxon>Dikarya</taxon>
        <taxon>Basidiomycota</taxon>
        <taxon>Pucciniomycotina</taxon>
        <taxon>Microbotryomycetes</taxon>
        <taxon>Microbotryales</taxon>
        <taxon>Microbotryaceae</taxon>
        <taxon>Microbotryum</taxon>
    </lineage>
</organism>
<evidence type="ECO:0000256" key="4">
    <source>
        <dbReference type="ARBA" id="ARBA00048683"/>
    </source>
</evidence>
<dbReference type="NCBIfam" id="NF000942">
    <property type="entry name" value="PRK00094.1-4"/>
    <property type="match status" value="1"/>
</dbReference>
<dbReference type="Gene3D" id="1.10.1040.10">
    <property type="entry name" value="N-(1-d-carboxylethyl)-l-norvaline Dehydrogenase, domain 2"/>
    <property type="match status" value="1"/>
</dbReference>
<dbReference type="GO" id="GO:0141152">
    <property type="term" value="F:glycerol-3-phosphate dehydrogenase (NAD+) activity"/>
    <property type="evidence" value="ECO:0007669"/>
    <property type="project" value="UniProtKB-UniRule"/>
</dbReference>
<evidence type="ECO:0000259" key="12">
    <source>
        <dbReference type="Pfam" id="PF07479"/>
    </source>
</evidence>
<comment type="catalytic activity">
    <reaction evidence="4 9">
        <text>sn-glycerol 3-phosphate + NAD(+) = dihydroxyacetone phosphate + NADH + H(+)</text>
        <dbReference type="Rhea" id="RHEA:11092"/>
        <dbReference type="ChEBI" id="CHEBI:15378"/>
        <dbReference type="ChEBI" id="CHEBI:57540"/>
        <dbReference type="ChEBI" id="CHEBI:57597"/>
        <dbReference type="ChEBI" id="CHEBI:57642"/>
        <dbReference type="ChEBI" id="CHEBI:57945"/>
        <dbReference type="EC" id="1.1.1.8"/>
    </reaction>
</comment>
<dbReference type="PANTHER" id="PTHR11728">
    <property type="entry name" value="GLYCEROL-3-PHOSPHATE DEHYDROGENASE"/>
    <property type="match status" value="1"/>
</dbReference>
<dbReference type="GO" id="GO:0005829">
    <property type="term" value="C:cytosol"/>
    <property type="evidence" value="ECO:0007669"/>
    <property type="project" value="TreeGrafter"/>
</dbReference>
<evidence type="ECO:0000256" key="9">
    <source>
        <dbReference type="RuleBase" id="RU361243"/>
    </source>
</evidence>
<feature type="domain" description="Glycerol-3-phosphate dehydrogenase NAD-dependent C-terminal" evidence="12">
    <location>
        <begin position="204"/>
        <end position="343"/>
    </location>
</feature>
<dbReference type="Gene3D" id="3.40.50.720">
    <property type="entry name" value="NAD(P)-binding Rossmann-like Domain"/>
    <property type="match status" value="1"/>
</dbReference>
<keyword evidence="14" id="KW-1185">Reference proteome</keyword>
<dbReference type="InterPro" id="IPR006168">
    <property type="entry name" value="G3P_DH_NAD-dep"/>
</dbReference>
<dbReference type="Pfam" id="PF07479">
    <property type="entry name" value="NAD_Gly3P_dh_C"/>
    <property type="match status" value="1"/>
</dbReference>
<dbReference type="PROSITE" id="PS00957">
    <property type="entry name" value="NAD_G3PDH"/>
    <property type="match status" value="1"/>
</dbReference>
<dbReference type="STRING" id="289078.A0A2X0L5U6"/>
<evidence type="ECO:0000313" key="13">
    <source>
        <dbReference type="EMBL" id="SCZ96473.1"/>
    </source>
</evidence>
<evidence type="ECO:0000256" key="2">
    <source>
        <dbReference type="ARBA" id="ARBA00023002"/>
    </source>
</evidence>
<evidence type="ECO:0000256" key="5">
    <source>
        <dbReference type="PIRSR" id="PIRSR000114-1"/>
    </source>
</evidence>
<feature type="binding site" evidence="7">
    <location>
        <begin position="12"/>
        <end position="17"/>
    </location>
    <ligand>
        <name>NAD(+)</name>
        <dbReference type="ChEBI" id="CHEBI:57540"/>
    </ligand>
</feature>
<dbReference type="SUPFAM" id="SSF51735">
    <property type="entry name" value="NAD(P)-binding Rossmann-fold domains"/>
    <property type="match status" value="1"/>
</dbReference>
<dbReference type="HAMAP" id="MF_00394">
    <property type="entry name" value="NAD_Glyc3P_dehydrog"/>
    <property type="match status" value="1"/>
</dbReference>
<sequence>MTGSNKKVLVLGSGNFGSCLADHLGDIEHKVFIHCRSQATIDSLNTHRRNPKYLTDHEFSANLTAIGPEPPTTEFLQGCDVIVFAIPTQSMRSVLKPLKLESIKNLPLLVFVNKGIEIGTNKLPLEVIEETCGPEVARVSTFLSGPSFAKEIVKRQPTQVSVAALSEEHATRTAELFHQPWFRCYILLLITIIHCLPFRSVNPDPIGIELAGALKNVYAIASGVASGLGYESNTRAGLVTRGLAEMTRIGVAYGADPLTFLSLAGVGDLFLTCSSTKSRNFTVGERLGKGEDLDHIIETLGSVAEGVDTAKSAYAMVKEKGIDAPILEHVYRCLWEGETAGEMAKKLMSLRMMSEMEGIHDTGSAAASPKGTPKGSASGLKLAP</sequence>
<dbReference type="SUPFAM" id="SSF48179">
    <property type="entry name" value="6-phosphogluconate dehydrogenase C-terminal domain-like"/>
    <property type="match status" value="1"/>
</dbReference>
<dbReference type="Pfam" id="PF01210">
    <property type="entry name" value="NAD_Gly3P_dh_N"/>
    <property type="match status" value="1"/>
</dbReference>
<proteinExistence type="inferred from homology"/>
<dbReference type="InterPro" id="IPR006109">
    <property type="entry name" value="G3P_DH_NAD-dep_C"/>
</dbReference>
<dbReference type="PRINTS" id="PR00077">
    <property type="entry name" value="GPDHDRGNASE"/>
</dbReference>